<organism evidence="2">
    <name type="scientific">viral metagenome</name>
    <dbReference type="NCBI Taxonomy" id="1070528"/>
    <lineage>
        <taxon>unclassified sequences</taxon>
        <taxon>metagenomes</taxon>
        <taxon>organismal metagenomes</taxon>
    </lineage>
</organism>
<protein>
    <submittedName>
        <fullName evidence="2">Uncharacterized protein</fullName>
    </submittedName>
</protein>
<feature type="compositionally biased region" description="Low complexity" evidence="1">
    <location>
        <begin position="111"/>
        <end position="121"/>
    </location>
</feature>
<reference evidence="2" key="1">
    <citation type="journal article" date="2020" name="Nature">
        <title>Giant virus diversity and host interactions through global metagenomics.</title>
        <authorList>
            <person name="Schulz F."/>
            <person name="Roux S."/>
            <person name="Paez-Espino D."/>
            <person name="Jungbluth S."/>
            <person name="Walsh D.A."/>
            <person name="Denef V.J."/>
            <person name="McMahon K.D."/>
            <person name="Konstantinidis K.T."/>
            <person name="Eloe-Fadrosh E.A."/>
            <person name="Kyrpides N.C."/>
            <person name="Woyke T."/>
        </authorList>
    </citation>
    <scope>NUCLEOTIDE SEQUENCE</scope>
    <source>
        <strain evidence="2">GVMAG-M-3300025860-20</strain>
    </source>
</reference>
<name>A0A6C0J6N8_9ZZZZ</name>
<dbReference type="AlphaFoldDB" id="A0A6C0J6N8"/>
<evidence type="ECO:0000256" key="1">
    <source>
        <dbReference type="SAM" id="MobiDB-lite"/>
    </source>
</evidence>
<sequence>MNTWFQEGAPLSYKIQVEYLDIPQHMKIDTRTVDTPFRFKSYKEAEAAADDIFNGFTVRIIGSKDKPHWTLKEPERVLERKDLNKKSWYELYGVSPVGKTEQYKSYQTPPQSKQSNQSKQQ</sequence>
<dbReference type="EMBL" id="MN740332">
    <property type="protein sequence ID" value="QHU00953.1"/>
    <property type="molecule type" value="Genomic_DNA"/>
</dbReference>
<feature type="region of interest" description="Disordered" evidence="1">
    <location>
        <begin position="100"/>
        <end position="121"/>
    </location>
</feature>
<evidence type="ECO:0000313" key="2">
    <source>
        <dbReference type="EMBL" id="QHU00953.1"/>
    </source>
</evidence>
<accession>A0A6C0J6N8</accession>
<proteinExistence type="predicted"/>